<sequence>MQYCTDDRDVVGRAFKRRRAGEAGHGQEGAIISPVHMAYEPANSHGHQYGNISIYGDAPVHMGDTIIQNDIKEVENIMKSVQTQQLAAGVRQWLSAPDAIIDYNTACAKRHSGTGQWFVQSPDFTSWLQQGNSFLWLYGFAGSGKSVLCSTAIQHAFRNAWSQAKSAVAFFFFTFSDESKQDTSALLRALLLQLSEQIAGVHTDLNILKDTYQHGTPPVPILAEYLRQAMRRCRHVYLLLDALDESPEDTSRADVLSLLNTIQGWQLPGLHLLVTSRDIPDIREGLNIEARNMIALQNNDVDQDIIRYVSYQLEHDRRLKRWGPHCEIIKQYLAQRANGVFRWVECQLQPLRQCPQSKYDLKKCLEQLPRTLDETYERMLVEIAQSYCERARRILTLLCFSSRPLTVPEVVDAITVDIEADCYDLDRKLENAQDLLRICPGLIDITAYSLEEDNSLVPIMSVYRYTERPNIVRIAHFSVQEYLLSNRIMQGRAAGFAISGTTGHFQISKTCLIYLCNQDFVDQALTESLIRQYPFARFAAEFWHYHHCLVDSNSGTELKEYALTLLQTRALLERWIRLYDVDQPSRQNIYYNKQAKTYATSTYYASFLGLDHVLACILTIPAVDVNAKGGKYGNALQAASSNGHDKVVQMLLDAGANVNARGGKYGNALQAASSNGHDKVVQMLLNMGANVNAQGGDYFTALQAASSNGHEKVVQMLLDVGADANAQEGGYGTPLQAASTYCYERASPMLPYVGADFDVPRRYSTALQEASWEGFKKIVQMLLDAGADANAQEGGYGTALQAASSNGHEKVVQMLLDAGADVHAQRAEHGSALYAASVRGHEKVVQMLLDAGADVHAQGGEYSDVLYAASVRGHEKVVRILLDAGADVHAQEGKDSNVLYAASTRGYEKVVRMLLDAGADVHAQVGEYGNALHAASYNGHEKVVQILLDMGADVHAQGREYFNALQAASVRGHDEVVRVLLDRGADMNAQGGLYDNALHAASYHCHGNVMQLLLKRGAKDV</sequence>
<comment type="caution">
    <text evidence="1">The sequence shown here is derived from an EMBL/GenBank/DDBJ whole genome shotgun (WGS) entry which is preliminary data.</text>
</comment>
<keyword evidence="2" id="KW-1185">Reference proteome</keyword>
<dbReference type="EMBL" id="JAPDRQ010000127">
    <property type="protein sequence ID" value="KAJ9654241.1"/>
    <property type="molecule type" value="Genomic_DNA"/>
</dbReference>
<proteinExistence type="predicted"/>
<name>A0ACC3A283_9EURO</name>
<gene>
    <name evidence="1" type="ORF">H2198_006701</name>
</gene>
<evidence type="ECO:0000313" key="1">
    <source>
        <dbReference type="EMBL" id="KAJ9654241.1"/>
    </source>
</evidence>
<organism evidence="1 2">
    <name type="scientific">Neophaeococcomyces mojaviensis</name>
    <dbReference type="NCBI Taxonomy" id="3383035"/>
    <lineage>
        <taxon>Eukaryota</taxon>
        <taxon>Fungi</taxon>
        <taxon>Dikarya</taxon>
        <taxon>Ascomycota</taxon>
        <taxon>Pezizomycotina</taxon>
        <taxon>Eurotiomycetes</taxon>
        <taxon>Chaetothyriomycetidae</taxon>
        <taxon>Chaetothyriales</taxon>
        <taxon>Chaetothyriales incertae sedis</taxon>
        <taxon>Neophaeococcomyces</taxon>
    </lineage>
</organism>
<accession>A0ACC3A283</accession>
<dbReference type="Proteomes" id="UP001172386">
    <property type="component" value="Unassembled WGS sequence"/>
</dbReference>
<evidence type="ECO:0000313" key="2">
    <source>
        <dbReference type="Proteomes" id="UP001172386"/>
    </source>
</evidence>
<protein>
    <submittedName>
        <fullName evidence="1">Uncharacterized protein</fullName>
    </submittedName>
</protein>
<reference evidence="1" key="1">
    <citation type="submission" date="2022-10" db="EMBL/GenBank/DDBJ databases">
        <title>Culturing micro-colonial fungi from biological soil crusts in the Mojave desert and describing Neophaeococcomyces mojavensis, and introducing the new genera and species Taxawa tesnikishii.</title>
        <authorList>
            <person name="Kurbessoian T."/>
            <person name="Stajich J.E."/>
        </authorList>
    </citation>
    <scope>NUCLEOTIDE SEQUENCE</scope>
    <source>
        <strain evidence="1">JES_112</strain>
    </source>
</reference>